<evidence type="ECO:0000313" key="2">
    <source>
        <dbReference type="EMBL" id="GMH70034.1"/>
    </source>
</evidence>
<accession>A0A9W7ADL4</accession>
<feature type="compositionally biased region" description="Polar residues" evidence="1">
    <location>
        <begin position="275"/>
        <end position="298"/>
    </location>
</feature>
<proteinExistence type="predicted"/>
<evidence type="ECO:0000313" key="3">
    <source>
        <dbReference type="Proteomes" id="UP001162640"/>
    </source>
</evidence>
<reference evidence="3" key="1">
    <citation type="journal article" date="2023" name="Commun. Biol.">
        <title>Genome analysis of Parmales, the sister group of diatoms, reveals the evolutionary specialization of diatoms from phago-mixotrophs to photoautotrophs.</title>
        <authorList>
            <person name="Ban H."/>
            <person name="Sato S."/>
            <person name="Yoshikawa S."/>
            <person name="Yamada K."/>
            <person name="Nakamura Y."/>
            <person name="Ichinomiya M."/>
            <person name="Sato N."/>
            <person name="Blanc-Mathieu R."/>
            <person name="Endo H."/>
            <person name="Kuwata A."/>
            <person name="Ogata H."/>
        </authorList>
    </citation>
    <scope>NUCLEOTIDE SEQUENCE [LARGE SCALE GENOMIC DNA]</scope>
</reference>
<feature type="region of interest" description="Disordered" evidence="1">
    <location>
        <begin position="266"/>
        <end position="384"/>
    </location>
</feature>
<name>A0A9W7ADL4_9STRA</name>
<dbReference type="Proteomes" id="UP001162640">
    <property type="component" value="Unassembled WGS sequence"/>
</dbReference>
<sequence length="394" mass="42338">MDVLVHTLSIGELEFEMKFTPGESEDNMLWIVAKDARCKVLGDEDIRRGVEEMVRDGVLRDGGVAEEEVLNNGVKAHLAASVLKGEVKIAGKGVASDIKMAAGGVVVGSLFRGIKKGVEVIVKSAVEEGVRGDEDLLGDTPVKKREEEESEFGRLFDGVGEKMAQQQQEQQQQQHQQQIMGEPTQNENNFGKLFDSVGETVTSSPPPPMQHTPAAQPDPAANKFATMFEERGVGKQSLEPQPTNQPTGVGMLGGFFGALGLENLSHAVAPPPPSHAQQNQLSLPSSSESPNQISNHTTQPPPTPIEPKFVPPIVPVSNVPSESQPPPPTITSNQEPTLSPNSLHDYTESEVKRISLGYDSDGDLGGDYGKDNPPTGKRFGGYGKGFTSICWEDE</sequence>
<feature type="region of interest" description="Disordered" evidence="1">
    <location>
        <begin position="161"/>
        <end position="219"/>
    </location>
</feature>
<feature type="compositionally biased region" description="Low complexity" evidence="1">
    <location>
        <begin position="165"/>
        <end position="178"/>
    </location>
</feature>
<feature type="compositionally biased region" description="Pro residues" evidence="1">
    <location>
        <begin position="299"/>
        <end position="314"/>
    </location>
</feature>
<dbReference type="EMBL" id="BLQM01000153">
    <property type="protein sequence ID" value="GMH70034.1"/>
    <property type="molecule type" value="Genomic_DNA"/>
</dbReference>
<feature type="compositionally biased region" description="Polar residues" evidence="1">
    <location>
        <begin position="330"/>
        <end position="344"/>
    </location>
</feature>
<protein>
    <submittedName>
        <fullName evidence="2">Uncharacterized protein</fullName>
    </submittedName>
</protein>
<comment type="caution">
    <text evidence="2">The sequence shown here is derived from an EMBL/GenBank/DDBJ whole genome shotgun (WGS) entry which is preliminary data.</text>
</comment>
<organism evidence="2 3">
    <name type="scientific">Triparma laevis f. inornata</name>
    <dbReference type="NCBI Taxonomy" id="1714386"/>
    <lineage>
        <taxon>Eukaryota</taxon>
        <taxon>Sar</taxon>
        <taxon>Stramenopiles</taxon>
        <taxon>Ochrophyta</taxon>
        <taxon>Bolidophyceae</taxon>
        <taxon>Parmales</taxon>
        <taxon>Triparmaceae</taxon>
        <taxon>Triparma</taxon>
    </lineage>
</organism>
<gene>
    <name evidence="2" type="ORF">TL16_g05310</name>
</gene>
<dbReference type="AlphaFoldDB" id="A0A9W7ADL4"/>
<evidence type="ECO:0000256" key="1">
    <source>
        <dbReference type="SAM" id="MobiDB-lite"/>
    </source>
</evidence>